<gene>
    <name evidence="3" type="primary">suhB_2</name>
    <name evidence="3" type="ORF">CODIS_38290</name>
</gene>
<feature type="binding site" evidence="2">
    <location>
        <position position="211"/>
    </location>
    <ligand>
        <name>Mg(2+)</name>
        <dbReference type="ChEBI" id="CHEBI:18420"/>
        <label>1</label>
        <note>catalytic</note>
    </ligand>
</feature>
<evidence type="ECO:0000313" key="4">
    <source>
        <dbReference type="Proteomes" id="UP000094769"/>
    </source>
</evidence>
<dbReference type="EMBL" id="MARB01000031">
    <property type="protein sequence ID" value="ODJ85934.1"/>
    <property type="molecule type" value="Genomic_DNA"/>
</dbReference>
<sequence length="268" mass="29764">MTIDIEILGELLVESAQSELIPRFNRCEGRIKRDGSLVTQADLAMQQRIMTQLKHLYPDIPLLGEEMPADLQAAVLSNENRGFWCLDPLDGTANYLAGMPCFAVSLAYLVNGEVQIGIIYDPLRDELFHAVKGSGAWLNQDRLTINCTLDQLHECVAMVDFKRLGPALASQLATAPPYRSQRSIGSVALDWCWLAAGRVQLYLHGGARIWDYAAGTLIFREAGGYFWLGETTAMAQSQANPELRQQMAVGAANQQLFEAWRAWLQGFS</sequence>
<proteinExistence type="inferred from homology"/>
<comment type="caution">
    <text evidence="3">The sequence shown here is derived from an EMBL/GenBank/DDBJ whole genome shotgun (WGS) entry which is preliminary data.</text>
</comment>
<dbReference type="Gene3D" id="3.30.540.10">
    <property type="entry name" value="Fructose-1,6-Bisphosphatase, subunit A, domain 1"/>
    <property type="match status" value="1"/>
</dbReference>
<dbReference type="OrthoDB" id="9785695at2"/>
<keyword evidence="3" id="KW-0378">Hydrolase</keyword>
<comment type="similarity">
    <text evidence="1">Belongs to the inositol monophosphatase superfamily.</text>
</comment>
<dbReference type="PANTHER" id="PTHR20854:SF4">
    <property type="entry name" value="INOSITOL-1-MONOPHOSPHATASE-RELATED"/>
    <property type="match status" value="1"/>
</dbReference>
<keyword evidence="2" id="KW-0479">Metal-binding</keyword>
<dbReference type="RefSeq" id="WP_069128137.1">
    <property type="nucleotide sequence ID" value="NZ_MARB01000031.1"/>
</dbReference>
<accession>A0A7Z0VI04</accession>
<comment type="cofactor">
    <cofactor evidence="2">
        <name>Mg(2+)</name>
        <dbReference type="ChEBI" id="CHEBI:18420"/>
    </cofactor>
</comment>
<dbReference type="PRINTS" id="PR00377">
    <property type="entry name" value="IMPHPHTASES"/>
</dbReference>
<evidence type="ECO:0000313" key="3">
    <source>
        <dbReference type="EMBL" id="ODJ85934.1"/>
    </source>
</evidence>
<reference evidence="3 4" key="1">
    <citation type="submission" date="2016-06" db="EMBL/GenBank/DDBJ databases">
        <title>Genome sequence of endosymbiont of Candidatus Endolucinida thiodiazotropha.</title>
        <authorList>
            <person name="Poehlein A."/>
            <person name="Koenig S."/>
            <person name="Heiden S.E."/>
            <person name="Thuermer A."/>
            <person name="Voget S."/>
            <person name="Daniel R."/>
            <person name="Markert S."/>
            <person name="Gros O."/>
            <person name="Schweder T."/>
        </authorList>
    </citation>
    <scope>NUCLEOTIDE SEQUENCE [LARGE SCALE GENOMIC DNA]</scope>
    <source>
        <strain evidence="3 4">COS</strain>
    </source>
</reference>
<evidence type="ECO:0000256" key="1">
    <source>
        <dbReference type="ARBA" id="ARBA00009759"/>
    </source>
</evidence>
<dbReference type="SUPFAM" id="SSF56655">
    <property type="entry name" value="Carbohydrate phosphatase"/>
    <property type="match status" value="1"/>
</dbReference>
<feature type="binding site" evidence="2">
    <location>
        <position position="87"/>
    </location>
    <ligand>
        <name>Mg(2+)</name>
        <dbReference type="ChEBI" id="CHEBI:18420"/>
        <label>1</label>
        <note>catalytic</note>
    </ligand>
</feature>
<dbReference type="GO" id="GO:0008934">
    <property type="term" value="F:inositol monophosphate 1-phosphatase activity"/>
    <property type="evidence" value="ECO:0007669"/>
    <property type="project" value="TreeGrafter"/>
</dbReference>
<dbReference type="Gene3D" id="3.40.190.80">
    <property type="match status" value="1"/>
</dbReference>
<dbReference type="PANTHER" id="PTHR20854">
    <property type="entry name" value="INOSITOL MONOPHOSPHATASE"/>
    <property type="match status" value="1"/>
</dbReference>
<dbReference type="InterPro" id="IPR000760">
    <property type="entry name" value="Inositol_monophosphatase-like"/>
</dbReference>
<feature type="binding site" evidence="2">
    <location>
        <position position="90"/>
    </location>
    <ligand>
        <name>Mg(2+)</name>
        <dbReference type="ChEBI" id="CHEBI:18420"/>
        <label>2</label>
    </ligand>
</feature>
<dbReference type="EC" id="3.1.3.25" evidence="3"/>
<dbReference type="Pfam" id="PF00459">
    <property type="entry name" value="Inositol_P"/>
    <property type="match status" value="1"/>
</dbReference>
<dbReference type="CDD" id="cd01637">
    <property type="entry name" value="IMPase_like"/>
    <property type="match status" value="1"/>
</dbReference>
<dbReference type="AlphaFoldDB" id="A0A7Z0VI04"/>
<dbReference type="Proteomes" id="UP000094769">
    <property type="component" value="Unassembled WGS sequence"/>
</dbReference>
<keyword evidence="4" id="KW-1185">Reference proteome</keyword>
<name>A0A7Z0VI04_9GAMM</name>
<dbReference type="GO" id="GO:0006020">
    <property type="term" value="P:inositol metabolic process"/>
    <property type="evidence" value="ECO:0007669"/>
    <property type="project" value="TreeGrafter"/>
</dbReference>
<dbReference type="GO" id="GO:0046872">
    <property type="term" value="F:metal ion binding"/>
    <property type="evidence" value="ECO:0007669"/>
    <property type="project" value="UniProtKB-KW"/>
</dbReference>
<protein>
    <submittedName>
        <fullName evidence="3">Inositol-1-monophosphatase</fullName>
        <ecNumber evidence="3">3.1.3.25</ecNumber>
    </submittedName>
</protein>
<organism evidence="3 4">
    <name type="scientific">Candidatus Thiodiazotropha endolucinida</name>
    <dbReference type="NCBI Taxonomy" id="1655433"/>
    <lineage>
        <taxon>Bacteria</taxon>
        <taxon>Pseudomonadati</taxon>
        <taxon>Pseudomonadota</taxon>
        <taxon>Gammaproteobacteria</taxon>
        <taxon>Chromatiales</taxon>
        <taxon>Sedimenticolaceae</taxon>
        <taxon>Candidatus Thiodiazotropha</taxon>
    </lineage>
</organism>
<keyword evidence="2" id="KW-0460">Magnesium</keyword>
<dbReference type="GO" id="GO:0007165">
    <property type="term" value="P:signal transduction"/>
    <property type="evidence" value="ECO:0007669"/>
    <property type="project" value="TreeGrafter"/>
</dbReference>
<feature type="binding site" evidence="2">
    <location>
        <position position="89"/>
    </location>
    <ligand>
        <name>Mg(2+)</name>
        <dbReference type="ChEBI" id="CHEBI:18420"/>
        <label>1</label>
        <note>catalytic</note>
    </ligand>
</feature>
<evidence type="ECO:0000256" key="2">
    <source>
        <dbReference type="PIRSR" id="PIRSR600760-2"/>
    </source>
</evidence>
<feature type="binding site" evidence="2">
    <location>
        <position position="65"/>
    </location>
    <ligand>
        <name>Mg(2+)</name>
        <dbReference type="ChEBI" id="CHEBI:18420"/>
        <label>1</label>
        <note>catalytic</note>
    </ligand>
</feature>